<sequence length="271" mass="29732">MTAIVPNYQAITDRQQATWAAGDFARIGSRIVLHGELLCEAVDIRPGEQVLDVAAGNGAASVAAARRWADVTATDFVDHLLESARKVAEAYGLPLRTQIADAQQLPFDDNSFDVVLSTFGAMFAPDQQKVADELVRVCRPGGRVGMVNWAPKSLIGDVFRVTGKHVPPPAGVRPAIEWGSEDRLRELFGDRITGLRVTVRQYPFKYRSADHMLDYFRTWYGPTRMAFAALDAEGQASLAADLTDVYQSYNRATDGTLDAPNDYVEVVAVVR</sequence>
<keyword evidence="2" id="KW-0830">Ubiquinone</keyword>
<dbReference type="SUPFAM" id="SSF53335">
    <property type="entry name" value="S-adenosyl-L-methionine-dependent methyltransferases"/>
    <property type="match status" value="1"/>
</dbReference>
<dbReference type="InterPro" id="IPR029063">
    <property type="entry name" value="SAM-dependent_MTases_sf"/>
</dbReference>
<proteinExistence type="predicted"/>
<dbReference type="RefSeq" id="WP_209646572.1">
    <property type="nucleotide sequence ID" value="NZ_JAGINW010000001.1"/>
</dbReference>
<gene>
    <name evidence="2" type="ORF">JOF56_010261</name>
</gene>
<dbReference type="PANTHER" id="PTHR43591">
    <property type="entry name" value="METHYLTRANSFERASE"/>
    <property type="match status" value="1"/>
</dbReference>
<reference evidence="2 3" key="1">
    <citation type="submission" date="2021-03" db="EMBL/GenBank/DDBJ databases">
        <title>Sequencing the genomes of 1000 actinobacteria strains.</title>
        <authorList>
            <person name="Klenk H.-P."/>
        </authorList>
    </citation>
    <scope>NUCLEOTIDE SEQUENCE [LARGE SCALE GENOMIC DNA]</scope>
    <source>
        <strain evidence="2 3">DSM 46670</strain>
    </source>
</reference>
<evidence type="ECO:0000313" key="2">
    <source>
        <dbReference type="EMBL" id="MBP2329876.1"/>
    </source>
</evidence>
<dbReference type="Proteomes" id="UP001519332">
    <property type="component" value="Unassembled WGS sequence"/>
</dbReference>
<name>A0ABS4U114_9PSEU</name>
<dbReference type="Pfam" id="PF08241">
    <property type="entry name" value="Methyltransf_11"/>
    <property type="match status" value="1"/>
</dbReference>
<accession>A0ABS4U114</accession>
<dbReference type="InterPro" id="IPR013216">
    <property type="entry name" value="Methyltransf_11"/>
</dbReference>
<protein>
    <submittedName>
        <fullName evidence="2">Ubiquinone/menaquinone biosynthesis C-methylase UbiE</fullName>
    </submittedName>
</protein>
<dbReference type="Gene3D" id="3.40.50.150">
    <property type="entry name" value="Vaccinia Virus protein VP39"/>
    <property type="match status" value="1"/>
</dbReference>
<organism evidence="2 3">
    <name type="scientific">Kibdelosporangium banguiense</name>
    <dbReference type="NCBI Taxonomy" id="1365924"/>
    <lineage>
        <taxon>Bacteria</taxon>
        <taxon>Bacillati</taxon>
        <taxon>Actinomycetota</taxon>
        <taxon>Actinomycetes</taxon>
        <taxon>Pseudonocardiales</taxon>
        <taxon>Pseudonocardiaceae</taxon>
        <taxon>Kibdelosporangium</taxon>
    </lineage>
</organism>
<evidence type="ECO:0000313" key="3">
    <source>
        <dbReference type="Proteomes" id="UP001519332"/>
    </source>
</evidence>
<feature type="domain" description="Methyltransferase type 11" evidence="1">
    <location>
        <begin position="51"/>
        <end position="144"/>
    </location>
</feature>
<dbReference type="PANTHER" id="PTHR43591:SF24">
    <property type="entry name" value="2-METHOXY-6-POLYPRENYL-1,4-BENZOQUINOL METHYLASE, MITOCHONDRIAL"/>
    <property type="match status" value="1"/>
</dbReference>
<keyword evidence="3" id="KW-1185">Reference proteome</keyword>
<evidence type="ECO:0000259" key="1">
    <source>
        <dbReference type="Pfam" id="PF08241"/>
    </source>
</evidence>
<dbReference type="CDD" id="cd02440">
    <property type="entry name" value="AdoMet_MTases"/>
    <property type="match status" value="1"/>
</dbReference>
<comment type="caution">
    <text evidence="2">The sequence shown here is derived from an EMBL/GenBank/DDBJ whole genome shotgun (WGS) entry which is preliminary data.</text>
</comment>
<dbReference type="EMBL" id="JAGINW010000001">
    <property type="protein sequence ID" value="MBP2329876.1"/>
    <property type="molecule type" value="Genomic_DNA"/>
</dbReference>